<proteinExistence type="predicted"/>
<dbReference type="EMBL" id="LC625835">
    <property type="protein sequence ID" value="BCU03883.1"/>
    <property type="molecule type" value="Genomic_DNA"/>
</dbReference>
<dbReference type="Proteomes" id="UP001253637">
    <property type="component" value="Segment"/>
</dbReference>
<reference evidence="1" key="1">
    <citation type="submission" date="2021-04" db="EMBL/GenBank/DDBJ databases">
        <title>Draft Genome Sequence of Pandoravirus japonicus, Isolated from the Sabaishi River of Niigata, Japan.</title>
        <authorList>
            <person name="Hosokawa N."/>
            <person name="Takahashi H."/>
            <person name="Aoki K."/>
            <person name="Takemura M."/>
        </authorList>
    </citation>
    <scope>NUCLEOTIDE SEQUENCE</scope>
</reference>
<dbReference type="SUPFAM" id="SSF48403">
    <property type="entry name" value="Ankyrin repeat"/>
    <property type="match status" value="1"/>
</dbReference>
<accession>A0A811BPH3</accession>
<evidence type="ECO:0000313" key="2">
    <source>
        <dbReference type="Proteomes" id="UP001253637"/>
    </source>
</evidence>
<dbReference type="Gene3D" id="1.25.40.20">
    <property type="entry name" value="Ankyrin repeat-containing domain"/>
    <property type="match status" value="1"/>
</dbReference>
<evidence type="ECO:0000313" key="1">
    <source>
        <dbReference type="EMBL" id="BCU03883.1"/>
    </source>
</evidence>
<protein>
    <submittedName>
        <fullName evidence="1">Ankyrin repeat domain containing protein</fullName>
    </submittedName>
</protein>
<name>A0A811BPH3_9VIRU</name>
<dbReference type="InterPro" id="IPR036770">
    <property type="entry name" value="Ankyrin_rpt-contain_sf"/>
</dbReference>
<sequence>MERLRADAPLLAMPPEAVAAILDRLGHADFCRARAAHRCFRVHSVDEVQRGRRVHHWLRLSPEAVCKAGRADILAFLYARKRVPRTACLVNAAASRGHADTVRVILDNHSTAEQRRLLCESADDPNEAMRSAVKRGDVNMVRALCDCGIALNVRMAVDYASRQGHLELMRLAIASAGDDDSPVAVAVANEAVRATVDRSRKRDAHGPLPTLMACARRTTLVKALLSLAVAGASAQARAALLSPIRANTHDVDGDDIEEDNVEGGGKEDTRAGTQIHVDLALHDDDDRKREHGEVGADTPHGTFADAIAHMVEQAPQGLAKEALALAAALHAREAAARFLARAAGIAYVSEPVA</sequence>
<organism evidence="1 2">
    <name type="scientific">Pandoravirus japonicus</name>
    <dbReference type="NCBI Taxonomy" id="2823154"/>
    <lineage>
        <taxon>Viruses</taxon>
        <taxon>Pandoravirus</taxon>
    </lineage>
</organism>